<reference evidence="1 2" key="1">
    <citation type="submission" date="2013-09" db="EMBL/GenBank/DDBJ databases">
        <title>Corchorus capsularis genome sequencing.</title>
        <authorList>
            <person name="Alam M."/>
            <person name="Haque M.S."/>
            <person name="Islam M.S."/>
            <person name="Emdad E.M."/>
            <person name="Islam M.M."/>
            <person name="Ahmed B."/>
            <person name="Halim A."/>
            <person name="Hossen Q.M.M."/>
            <person name="Hossain M.Z."/>
            <person name="Ahmed R."/>
            <person name="Khan M.M."/>
            <person name="Islam R."/>
            <person name="Rashid M.M."/>
            <person name="Khan S.A."/>
            <person name="Rahman M.S."/>
            <person name="Alam M."/>
        </authorList>
    </citation>
    <scope>NUCLEOTIDE SEQUENCE [LARGE SCALE GENOMIC DNA]</scope>
    <source>
        <strain evidence="2">cv. CVL-1</strain>
        <tissue evidence="1">Whole seedling</tissue>
    </source>
</reference>
<dbReference type="EMBL" id="AWWV01015619">
    <property type="protein sequence ID" value="OMO52033.1"/>
    <property type="molecule type" value="Genomic_DNA"/>
</dbReference>
<dbReference type="Proteomes" id="UP000188268">
    <property type="component" value="Unassembled WGS sequence"/>
</dbReference>
<proteinExistence type="predicted"/>
<sequence length="47" mass="5315">MAEDQVLHGTKKNVYNLWIELTEGESKISDTTPPICTVKEEPRLAKT</sequence>
<name>A0A1R3G1T6_COCAP</name>
<keyword evidence="2" id="KW-1185">Reference proteome</keyword>
<dbReference type="AlphaFoldDB" id="A0A1R3G1T6"/>
<gene>
    <name evidence="1" type="ORF">CCACVL1_29405</name>
</gene>
<evidence type="ECO:0000313" key="2">
    <source>
        <dbReference type="Proteomes" id="UP000188268"/>
    </source>
</evidence>
<comment type="caution">
    <text evidence="1">The sequence shown here is derived from an EMBL/GenBank/DDBJ whole genome shotgun (WGS) entry which is preliminary data.</text>
</comment>
<organism evidence="1 2">
    <name type="scientific">Corchorus capsularis</name>
    <name type="common">Jute</name>
    <dbReference type="NCBI Taxonomy" id="210143"/>
    <lineage>
        <taxon>Eukaryota</taxon>
        <taxon>Viridiplantae</taxon>
        <taxon>Streptophyta</taxon>
        <taxon>Embryophyta</taxon>
        <taxon>Tracheophyta</taxon>
        <taxon>Spermatophyta</taxon>
        <taxon>Magnoliopsida</taxon>
        <taxon>eudicotyledons</taxon>
        <taxon>Gunneridae</taxon>
        <taxon>Pentapetalae</taxon>
        <taxon>rosids</taxon>
        <taxon>malvids</taxon>
        <taxon>Malvales</taxon>
        <taxon>Malvaceae</taxon>
        <taxon>Grewioideae</taxon>
        <taxon>Apeibeae</taxon>
        <taxon>Corchorus</taxon>
    </lineage>
</organism>
<protein>
    <submittedName>
        <fullName evidence="1">Uncharacterized protein</fullName>
    </submittedName>
</protein>
<evidence type="ECO:0000313" key="1">
    <source>
        <dbReference type="EMBL" id="OMO52033.1"/>
    </source>
</evidence>
<dbReference type="Gramene" id="OMO52033">
    <property type="protein sequence ID" value="OMO52033"/>
    <property type="gene ID" value="CCACVL1_29405"/>
</dbReference>
<accession>A0A1R3G1T6</accession>